<protein>
    <submittedName>
        <fullName evidence="2">Uncharacterized protein</fullName>
    </submittedName>
</protein>
<sequence length="108" mass="11909">MQARPISEIVAAQVRDEATEEEIISVASLADMCLRIQGEERPTMKEVEMTLQLLHTKRSMSSHVTPENGRAEHSVPSHSGNGVDPTSADSQRCYSLEQEFLSSASLPR</sequence>
<proteinExistence type="predicted"/>
<evidence type="ECO:0000313" key="3">
    <source>
        <dbReference type="Proteomes" id="UP000324705"/>
    </source>
</evidence>
<reference evidence="2 3" key="1">
    <citation type="submission" date="2017-09" db="EMBL/GenBank/DDBJ databases">
        <authorList>
            <consortium name="International Durum Wheat Genome Sequencing Consortium (IDWGSC)"/>
            <person name="Milanesi L."/>
        </authorList>
    </citation>
    <scope>NUCLEOTIDE SEQUENCE [LARGE SCALE GENOMIC DNA]</scope>
    <source>
        <strain evidence="3">cv. Svevo</strain>
    </source>
</reference>
<dbReference type="Gramene" id="TRITD7Av1G249290.2">
    <property type="protein sequence ID" value="TRITD7Av1G249290.2"/>
    <property type="gene ID" value="TRITD7Av1G249290"/>
</dbReference>
<accession>A0A9R0ZNH5</accession>
<dbReference type="Proteomes" id="UP000324705">
    <property type="component" value="Chromosome 7A"/>
</dbReference>
<dbReference type="EMBL" id="LT934123">
    <property type="protein sequence ID" value="VAI80106.1"/>
    <property type="molecule type" value="Genomic_DNA"/>
</dbReference>
<dbReference type="Gene3D" id="1.10.510.10">
    <property type="entry name" value="Transferase(Phosphotransferase) domain 1"/>
    <property type="match status" value="1"/>
</dbReference>
<feature type="region of interest" description="Disordered" evidence="1">
    <location>
        <begin position="57"/>
        <end position="94"/>
    </location>
</feature>
<gene>
    <name evidence="2" type="ORF">TRITD_7Av1G249290</name>
</gene>
<keyword evidence="3" id="KW-1185">Reference proteome</keyword>
<name>A0A9R0ZNH5_TRITD</name>
<evidence type="ECO:0000256" key="1">
    <source>
        <dbReference type="SAM" id="MobiDB-lite"/>
    </source>
</evidence>
<organism evidence="2 3">
    <name type="scientific">Triticum turgidum subsp. durum</name>
    <name type="common">Durum wheat</name>
    <name type="synonym">Triticum durum</name>
    <dbReference type="NCBI Taxonomy" id="4567"/>
    <lineage>
        <taxon>Eukaryota</taxon>
        <taxon>Viridiplantae</taxon>
        <taxon>Streptophyta</taxon>
        <taxon>Embryophyta</taxon>
        <taxon>Tracheophyta</taxon>
        <taxon>Spermatophyta</taxon>
        <taxon>Magnoliopsida</taxon>
        <taxon>Liliopsida</taxon>
        <taxon>Poales</taxon>
        <taxon>Poaceae</taxon>
        <taxon>BOP clade</taxon>
        <taxon>Pooideae</taxon>
        <taxon>Triticodae</taxon>
        <taxon>Triticeae</taxon>
        <taxon>Triticinae</taxon>
        <taxon>Triticum</taxon>
    </lineage>
</organism>
<evidence type="ECO:0000313" key="2">
    <source>
        <dbReference type="EMBL" id="VAI80106.1"/>
    </source>
</evidence>
<dbReference type="AlphaFoldDB" id="A0A9R0ZNH5"/>